<dbReference type="SUPFAM" id="SSF51905">
    <property type="entry name" value="FAD/NAD(P)-binding domain"/>
    <property type="match status" value="1"/>
</dbReference>
<accession>A0A660SC63</accession>
<evidence type="ECO:0000313" key="3">
    <source>
        <dbReference type="Proteomes" id="UP000271125"/>
    </source>
</evidence>
<evidence type="ECO:0000313" key="2">
    <source>
        <dbReference type="EMBL" id="RKX68349.1"/>
    </source>
</evidence>
<dbReference type="InterPro" id="IPR036188">
    <property type="entry name" value="FAD/NAD-bd_sf"/>
</dbReference>
<dbReference type="EMBL" id="QNBD01000284">
    <property type="protein sequence ID" value="RKX68349.1"/>
    <property type="molecule type" value="Genomic_DNA"/>
</dbReference>
<keyword evidence="2" id="KW-0808">Transferase</keyword>
<name>A0A660SC63_UNCT6</name>
<dbReference type="Gene3D" id="3.30.9.10">
    <property type="entry name" value="D-Amino Acid Oxidase, subunit A, domain 2"/>
    <property type="match status" value="1"/>
</dbReference>
<gene>
    <name evidence="2" type="ORF">DRP43_05750</name>
</gene>
<proteinExistence type="predicted"/>
<protein>
    <submittedName>
        <fullName evidence="2">Sulfurtransferase</fullName>
    </submittedName>
</protein>
<comment type="caution">
    <text evidence="2">The sequence shown here is derived from an EMBL/GenBank/DDBJ whole genome shotgun (WGS) entry which is preliminary data.</text>
</comment>
<dbReference type="Proteomes" id="UP000271125">
    <property type="component" value="Unassembled WGS sequence"/>
</dbReference>
<dbReference type="InterPro" id="IPR006076">
    <property type="entry name" value="FAD-dep_OxRdtase"/>
</dbReference>
<feature type="domain" description="FAD dependent oxidoreductase" evidence="1">
    <location>
        <begin position="5"/>
        <end position="98"/>
    </location>
</feature>
<dbReference type="GO" id="GO:0016740">
    <property type="term" value="F:transferase activity"/>
    <property type="evidence" value="ECO:0007669"/>
    <property type="project" value="UniProtKB-KW"/>
</dbReference>
<dbReference type="AlphaFoldDB" id="A0A660SC63"/>
<feature type="non-terminal residue" evidence="2">
    <location>
        <position position="102"/>
    </location>
</feature>
<sequence length="102" mass="11276">MNNYDVIIIGAGSIGVPLALHLGKAKQKVLVLDKNPSPGQGQNKSAIGGIRATHSQISKIKICLKSLELFSLWEEENSDDIEWFEGGYAYPVYTEKDERTLK</sequence>
<reference evidence="2 3" key="1">
    <citation type="submission" date="2018-06" db="EMBL/GenBank/DDBJ databases">
        <title>Extensive metabolic versatility and redundancy in microbially diverse, dynamic hydrothermal sediments.</title>
        <authorList>
            <person name="Dombrowski N."/>
            <person name="Teske A."/>
            <person name="Baker B.J."/>
        </authorList>
    </citation>
    <scope>NUCLEOTIDE SEQUENCE [LARGE SCALE GENOMIC DNA]</scope>
    <source>
        <strain evidence="2">B10_G13</strain>
    </source>
</reference>
<dbReference type="Gene3D" id="3.50.50.60">
    <property type="entry name" value="FAD/NAD(P)-binding domain"/>
    <property type="match status" value="1"/>
</dbReference>
<dbReference type="Pfam" id="PF01266">
    <property type="entry name" value="DAO"/>
    <property type="match status" value="1"/>
</dbReference>
<evidence type="ECO:0000259" key="1">
    <source>
        <dbReference type="Pfam" id="PF01266"/>
    </source>
</evidence>
<organism evidence="2 3">
    <name type="scientific">candidate division TA06 bacterium</name>
    <dbReference type="NCBI Taxonomy" id="2250710"/>
    <lineage>
        <taxon>Bacteria</taxon>
        <taxon>Bacteria division TA06</taxon>
    </lineage>
</organism>